<keyword evidence="1" id="KW-0732">Signal</keyword>
<proteinExistence type="predicted"/>
<gene>
    <name evidence="2" type="ORF">HJG60_012023</name>
</gene>
<dbReference type="Proteomes" id="UP000664940">
    <property type="component" value="Unassembled WGS sequence"/>
</dbReference>
<accession>A0A833ZEJ3</accession>
<sequence length="205" mass="22325">MAWISPLPFLVAHPVLLLLGLATLPACLPIGSSGSTIQHLEHTVGPVASGPALFCTGLSKHEGFVSYFSLRNKPAEYPVPEGSTVIHCPVEHFLSVRRQDPPWERAPPDTSKANMAFSCCPVACFCTCKASQEWMTQVNILAASLWPPGPRQSLSFCRGWSASPPVCSNSYRGWPRTESVSWHTLLPQEACHSWYEANRCGCSSG</sequence>
<name>A0A833ZEJ3_9CHIR</name>
<feature type="signal peptide" evidence="1">
    <location>
        <begin position="1"/>
        <end position="22"/>
    </location>
</feature>
<evidence type="ECO:0000313" key="3">
    <source>
        <dbReference type="Proteomes" id="UP000664940"/>
    </source>
</evidence>
<evidence type="ECO:0000313" key="2">
    <source>
        <dbReference type="EMBL" id="KAF6094983.1"/>
    </source>
</evidence>
<evidence type="ECO:0000256" key="1">
    <source>
        <dbReference type="SAM" id="SignalP"/>
    </source>
</evidence>
<organism evidence="2 3">
    <name type="scientific">Phyllostomus discolor</name>
    <name type="common">pale spear-nosed bat</name>
    <dbReference type="NCBI Taxonomy" id="89673"/>
    <lineage>
        <taxon>Eukaryota</taxon>
        <taxon>Metazoa</taxon>
        <taxon>Chordata</taxon>
        <taxon>Craniata</taxon>
        <taxon>Vertebrata</taxon>
        <taxon>Euteleostomi</taxon>
        <taxon>Mammalia</taxon>
        <taxon>Eutheria</taxon>
        <taxon>Laurasiatheria</taxon>
        <taxon>Chiroptera</taxon>
        <taxon>Yangochiroptera</taxon>
        <taxon>Phyllostomidae</taxon>
        <taxon>Phyllostominae</taxon>
        <taxon>Phyllostomus</taxon>
    </lineage>
</organism>
<protein>
    <submittedName>
        <fullName evidence="2">Uncharacterized protein</fullName>
    </submittedName>
</protein>
<reference evidence="2 3" key="1">
    <citation type="journal article" date="2020" name="Nature">
        <title>Six reference-quality genomes reveal evolution of bat adaptations.</title>
        <authorList>
            <person name="Jebb D."/>
            <person name="Huang Z."/>
            <person name="Pippel M."/>
            <person name="Hughes G.M."/>
            <person name="Lavrichenko K."/>
            <person name="Devanna P."/>
            <person name="Winkler S."/>
            <person name="Jermiin L.S."/>
            <person name="Skirmuntt E.C."/>
            <person name="Katzourakis A."/>
            <person name="Burkitt-Gray L."/>
            <person name="Ray D.A."/>
            <person name="Sullivan K.A.M."/>
            <person name="Roscito J.G."/>
            <person name="Kirilenko B.M."/>
            <person name="Davalos L.M."/>
            <person name="Corthals A.P."/>
            <person name="Power M.L."/>
            <person name="Jones G."/>
            <person name="Ransome R.D."/>
            <person name="Dechmann D.K.N."/>
            <person name="Locatelli A.G."/>
            <person name="Puechmaille S.J."/>
            <person name="Fedrigo O."/>
            <person name="Jarvis E.D."/>
            <person name="Hiller M."/>
            <person name="Vernes S.C."/>
            <person name="Myers E.W."/>
            <person name="Teeling E.C."/>
        </authorList>
    </citation>
    <scope>NUCLEOTIDE SEQUENCE [LARGE SCALE GENOMIC DNA]</scope>
    <source>
        <strain evidence="2">Bat1K_MPI-CBG_1</strain>
    </source>
</reference>
<feature type="chain" id="PRO_5032719111" evidence="1">
    <location>
        <begin position="23"/>
        <end position="205"/>
    </location>
</feature>
<dbReference type="EMBL" id="JABVXQ010000008">
    <property type="protein sequence ID" value="KAF6094983.1"/>
    <property type="molecule type" value="Genomic_DNA"/>
</dbReference>
<comment type="caution">
    <text evidence="2">The sequence shown here is derived from an EMBL/GenBank/DDBJ whole genome shotgun (WGS) entry which is preliminary data.</text>
</comment>
<dbReference type="AlphaFoldDB" id="A0A833ZEJ3"/>